<comment type="similarity">
    <text evidence="2 7">Belongs to the alpha/beta interferon family.</text>
</comment>
<dbReference type="GO" id="GO:0005126">
    <property type="term" value="F:cytokine receptor binding"/>
    <property type="evidence" value="ECO:0007669"/>
    <property type="project" value="InterPro"/>
</dbReference>
<evidence type="ECO:0000313" key="10">
    <source>
        <dbReference type="Ensembl" id="ENSCPOP00000017506.2"/>
    </source>
</evidence>
<dbReference type="GO" id="GO:0051607">
    <property type="term" value="P:defense response to virus"/>
    <property type="evidence" value="ECO:0007669"/>
    <property type="project" value="UniProtKB-KW"/>
</dbReference>
<dbReference type="Ensembl" id="ENSCPOT00000010561.3">
    <property type="protein sequence ID" value="ENSCPOP00000017506.2"/>
    <property type="gene ID" value="ENSCPOG00000010467.4"/>
</dbReference>
<keyword evidence="6" id="KW-1015">Disulfide bond</keyword>
<dbReference type="RefSeq" id="XP_003478904.1">
    <property type="nucleotide sequence ID" value="XM_003478856.1"/>
</dbReference>
<dbReference type="GeneTree" id="ENSGT01000000214430"/>
<dbReference type="VEuPathDB" id="HostDB:ENSCPOG00000010467"/>
<dbReference type="Gene3D" id="1.20.1250.10">
    <property type="match status" value="1"/>
</dbReference>
<dbReference type="OrthoDB" id="9529410at2759"/>
<feature type="chain" id="PRO_5044733065" evidence="8">
    <location>
        <begin position="20"/>
        <end position="191"/>
    </location>
</feature>
<reference evidence="11" key="1">
    <citation type="journal article" date="2011" name="Nature">
        <title>A high-resolution map of human evolutionary constraint using 29 mammals.</title>
        <authorList>
            <person name="Lindblad-Toh K."/>
            <person name="Garber M."/>
            <person name="Zuk O."/>
            <person name="Lin M.F."/>
            <person name="Parker B.J."/>
            <person name="Washietl S."/>
            <person name="Kheradpour P."/>
            <person name="Ernst J."/>
            <person name="Jordan G."/>
            <person name="Mauceli E."/>
            <person name="Ward L.D."/>
            <person name="Lowe C.B."/>
            <person name="Holloway A.K."/>
            <person name="Clamp M."/>
            <person name="Gnerre S."/>
            <person name="Alfoldi J."/>
            <person name="Beal K."/>
            <person name="Chang J."/>
            <person name="Clawson H."/>
            <person name="Cuff J."/>
            <person name="Di Palma F."/>
            <person name="Fitzgerald S."/>
            <person name="Flicek P."/>
            <person name="Guttman M."/>
            <person name="Hubisz M.J."/>
            <person name="Jaffe D.B."/>
            <person name="Jungreis I."/>
            <person name="Kent W.J."/>
            <person name="Kostka D."/>
            <person name="Lara M."/>
            <person name="Martins A.L."/>
            <person name="Massingham T."/>
            <person name="Moltke I."/>
            <person name="Raney B.J."/>
            <person name="Rasmussen M.D."/>
            <person name="Robinson J."/>
            <person name="Stark A."/>
            <person name="Vilella A.J."/>
            <person name="Wen J."/>
            <person name="Xie X."/>
            <person name="Zody M.C."/>
            <person name="Baldwin J."/>
            <person name="Bloom T."/>
            <person name="Chin C.W."/>
            <person name="Heiman D."/>
            <person name="Nicol R."/>
            <person name="Nusbaum C."/>
            <person name="Young S."/>
            <person name="Wilkinson J."/>
            <person name="Worley K.C."/>
            <person name="Kovar C.L."/>
            <person name="Muzny D.M."/>
            <person name="Gibbs R.A."/>
            <person name="Cree A."/>
            <person name="Dihn H.H."/>
            <person name="Fowler G."/>
            <person name="Jhangiani S."/>
            <person name="Joshi V."/>
            <person name="Lee S."/>
            <person name="Lewis L.R."/>
            <person name="Nazareth L.V."/>
            <person name="Okwuonu G."/>
            <person name="Santibanez J."/>
            <person name="Warren W.C."/>
            <person name="Mardis E.R."/>
            <person name="Weinstock G.M."/>
            <person name="Wilson R.K."/>
            <person name="Delehaunty K."/>
            <person name="Dooling D."/>
            <person name="Fronik C."/>
            <person name="Fulton L."/>
            <person name="Fulton B."/>
            <person name="Graves T."/>
            <person name="Minx P."/>
            <person name="Sodergren E."/>
            <person name="Birney E."/>
            <person name="Margulies E.H."/>
            <person name="Herrero J."/>
            <person name="Green E.D."/>
            <person name="Haussler D."/>
            <person name="Siepel A."/>
            <person name="Goldman N."/>
            <person name="Pollard K.S."/>
            <person name="Pedersen J.S."/>
            <person name="Lander E.S."/>
            <person name="Kellis M."/>
        </authorList>
    </citation>
    <scope>NUCLEOTIDE SEQUENCE [LARGE SCALE GENOMIC DNA]</scope>
    <source>
        <strain evidence="11">2N</strain>
    </source>
</reference>
<evidence type="ECO:0000256" key="7">
    <source>
        <dbReference type="RuleBase" id="RU000436"/>
    </source>
</evidence>
<keyword evidence="11" id="KW-1185">Reference proteome</keyword>
<evidence type="ECO:0000256" key="1">
    <source>
        <dbReference type="ARBA" id="ARBA00004613"/>
    </source>
</evidence>
<evidence type="ECO:0000256" key="2">
    <source>
        <dbReference type="ARBA" id="ARBA00011033"/>
    </source>
</evidence>
<dbReference type="AlphaFoldDB" id="H0W3G0"/>
<dbReference type="FunFam" id="1.20.1250.10:FF:000001">
    <property type="entry name" value="Interferon alpha"/>
    <property type="match status" value="1"/>
</dbReference>
<comment type="subcellular location">
    <subcellularLocation>
        <location evidence="1">Secreted</location>
    </subcellularLocation>
</comment>
<keyword evidence="3 7" id="KW-0202">Cytokine</keyword>
<keyword evidence="5 7" id="KW-0051">Antiviral defense</keyword>
<proteinExistence type="inferred from homology"/>
<dbReference type="GeneID" id="100730587"/>
<dbReference type="PANTHER" id="PTHR11691:SF37">
    <property type="entry name" value="INTERFERON OMEGA-1"/>
    <property type="match status" value="1"/>
</dbReference>
<dbReference type="Pfam" id="PF00143">
    <property type="entry name" value="Interferon"/>
    <property type="match status" value="1"/>
</dbReference>
<gene>
    <name evidence="10" type="primary">LOC100730587</name>
    <name evidence="9" type="synonym">IF1BB1</name>
</gene>
<keyword evidence="8" id="KW-0732">Signal</keyword>
<organism evidence="10 11">
    <name type="scientific">Cavia porcellus</name>
    <name type="common">Guinea pig</name>
    <dbReference type="NCBI Taxonomy" id="10141"/>
    <lineage>
        <taxon>Eukaryota</taxon>
        <taxon>Metazoa</taxon>
        <taxon>Chordata</taxon>
        <taxon>Craniata</taxon>
        <taxon>Vertebrata</taxon>
        <taxon>Euteleostomi</taxon>
        <taxon>Mammalia</taxon>
        <taxon>Eutheria</taxon>
        <taxon>Euarchontoglires</taxon>
        <taxon>Glires</taxon>
        <taxon>Rodentia</taxon>
        <taxon>Hystricomorpha</taxon>
        <taxon>Caviidae</taxon>
        <taxon>Cavia</taxon>
    </lineage>
</organism>
<evidence type="ECO:0000256" key="6">
    <source>
        <dbReference type="ARBA" id="ARBA00023157"/>
    </source>
</evidence>
<reference evidence="9" key="2">
    <citation type="journal article" date="2020" name="Genomics">
        <title>Comparative genomic analysis of eutherian interferon genes.</title>
        <authorList>
            <person name="Premzl M."/>
        </authorList>
    </citation>
    <scope>NUCLEOTIDE SEQUENCE</scope>
</reference>
<dbReference type="InterPro" id="IPR009079">
    <property type="entry name" value="4_helix_cytokine-like_core"/>
</dbReference>
<sequence>MALLPFLLTALVLCCYGLAGSLGCDLPQNSVLLCKKTFVLLGQIRKMPRSLCLKDRSNFLLPQKMMTSSKLQKAQMVSVLQGTLQQILTLFNTQLSSAAWNATILHKLHTVLHQQLEVMKTCLVQVLREEGCVLAIQNPILALRRYFLGIRLYLEDKKYSDCAWEIVRVEIMRAFSLSAKLQEKIRRIQNC</sequence>
<evidence type="ECO:0000256" key="4">
    <source>
        <dbReference type="ARBA" id="ARBA00022525"/>
    </source>
</evidence>
<dbReference type="GO" id="GO:0005125">
    <property type="term" value="F:cytokine activity"/>
    <property type="evidence" value="ECO:0007669"/>
    <property type="project" value="UniProtKB-KW"/>
</dbReference>
<dbReference type="STRING" id="10141.ENSCPOP00000017506"/>
<dbReference type="HOGENOM" id="CLU_109427_0_0_1"/>
<dbReference type="Proteomes" id="UP000005447">
    <property type="component" value="Unassembled WGS sequence"/>
</dbReference>
<keyword evidence="4" id="KW-0964">Secreted</keyword>
<dbReference type="eggNOG" id="ENOG502T289">
    <property type="taxonomic scope" value="Eukaryota"/>
</dbReference>
<dbReference type="PANTHER" id="PTHR11691">
    <property type="entry name" value="TYPE I INTERFERON"/>
    <property type="match status" value="1"/>
</dbReference>
<evidence type="ECO:0000313" key="11">
    <source>
        <dbReference type="Proteomes" id="UP000005447"/>
    </source>
</evidence>
<dbReference type="EMBL" id="LR761062">
    <property type="protein sequence ID" value="CAB0000238.1"/>
    <property type="molecule type" value="Genomic_DNA"/>
</dbReference>
<name>H0W3G0_CAVPO</name>
<dbReference type="PRINTS" id="PR00266">
    <property type="entry name" value="INTERFERONAB"/>
</dbReference>
<feature type="signal peptide" evidence="8">
    <location>
        <begin position="1"/>
        <end position="19"/>
    </location>
</feature>
<dbReference type="EMBL" id="AAKN02003566">
    <property type="status" value="NOT_ANNOTATED_CDS"/>
    <property type="molecule type" value="Genomic_DNA"/>
</dbReference>
<reference evidence="10" key="3">
    <citation type="submission" date="2025-05" db="UniProtKB">
        <authorList>
            <consortium name="Ensembl"/>
        </authorList>
    </citation>
    <scope>IDENTIFICATION</scope>
    <source>
        <strain evidence="10">2N</strain>
    </source>
</reference>
<evidence type="ECO:0000256" key="5">
    <source>
        <dbReference type="ARBA" id="ARBA00023118"/>
    </source>
</evidence>
<dbReference type="InterPro" id="IPR000471">
    <property type="entry name" value="Interferon_alpha/beta/delta"/>
</dbReference>
<evidence type="ECO:0000256" key="8">
    <source>
        <dbReference type="SAM" id="SignalP"/>
    </source>
</evidence>
<dbReference type="GO" id="GO:0005615">
    <property type="term" value="C:extracellular space"/>
    <property type="evidence" value="ECO:0007669"/>
    <property type="project" value="UniProtKB-KW"/>
</dbReference>
<dbReference type="PROSITE" id="PS00252">
    <property type="entry name" value="INTERFERON_A_B_D"/>
    <property type="match status" value="1"/>
</dbReference>
<evidence type="ECO:0000313" key="9">
    <source>
        <dbReference type="EMBL" id="CAB0000238.1"/>
    </source>
</evidence>
<dbReference type="OMA" id="QLERNIM"/>
<dbReference type="SMART" id="SM00076">
    <property type="entry name" value="IFabd"/>
    <property type="match status" value="1"/>
</dbReference>
<protein>
    <submittedName>
        <fullName evidence="9">Interferon 1BB1</fullName>
    </submittedName>
</protein>
<evidence type="ECO:0000256" key="3">
    <source>
        <dbReference type="ARBA" id="ARBA00022514"/>
    </source>
</evidence>
<dbReference type="SUPFAM" id="SSF47266">
    <property type="entry name" value="4-helical cytokines"/>
    <property type="match status" value="1"/>
</dbReference>
<accession>H0W3G0</accession>
<dbReference type="KEGG" id="cpoc:100730587"/>